<name>A0A2R4NC94_CLODI</name>
<gene>
    <name evidence="1" type="ORF">plasmid_LIBA6289_00070</name>
</gene>
<geneLocation type="plasmid" evidence="1">
    <name>LIBA6289</name>
</geneLocation>
<proteinExistence type="predicted"/>
<sequence>MATARNIINEFYNLDENEQEKVIKELLDFNAQKNLDEMMDDTIDDNIEALRKLAE</sequence>
<evidence type="ECO:0000313" key="1">
    <source>
        <dbReference type="EMBL" id="AVX33755.1"/>
    </source>
</evidence>
<dbReference type="EMBL" id="MF547664">
    <property type="protein sequence ID" value="AVX33755.1"/>
    <property type="molecule type" value="Genomic_DNA"/>
</dbReference>
<organism evidence="1">
    <name type="scientific">Clostridioides difficile</name>
    <name type="common">Peptoclostridium difficile</name>
    <dbReference type="NCBI Taxonomy" id="1496"/>
    <lineage>
        <taxon>Bacteria</taxon>
        <taxon>Bacillati</taxon>
        <taxon>Bacillota</taxon>
        <taxon>Clostridia</taxon>
        <taxon>Peptostreptococcales</taxon>
        <taxon>Peptostreptococcaceae</taxon>
        <taxon>Clostridioides</taxon>
    </lineage>
</organism>
<keyword evidence="1" id="KW-0614">Plasmid</keyword>
<reference evidence="1" key="1">
    <citation type="journal article" date="2018" name="Genome Biol. Evol.">
        <title>Two Groups of Cocirculating, Epidemic Clostridiodes difficile Strains Microdiversify through Different Mechanisms.</title>
        <authorList>
            <person name="Murillo T."/>
            <person name="Ramirez-Vargas G."/>
            <person name="Riedel T."/>
            <person name="Overmann J."/>
            <person name="Andersen J.M."/>
            <person name="Guzman-Verri C."/>
            <person name="Chaves-Olarte E."/>
            <person name="Rodriguez C."/>
        </authorList>
    </citation>
    <scope>NUCLEOTIDE SEQUENCE</scope>
    <source>
        <strain evidence="1">LIBA-6289</strain>
        <plasmid evidence="1">LIBA6289</plasmid>
    </source>
</reference>
<dbReference type="AlphaFoldDB" id="A0A2R4NC94"/>
<protein>
    <submittedName>
        <fullName evidence="1">Uncharacterized protein</fullName>
    </submittedName>
</protein>
<accession>A0A2R4NC94</accession>